<gene>
    <name evidence="9" type="primary">rnj</name>
    <name evidence="14" type="ORF">SAMN02745216_01939</name>
</gene>
<feature type="binding site" evidence="12">
    <location>
        <position position="83"/>
    </location>
    <ligand>
        <name>Zn(2+)</name>
        <dbReference type="ChEBI" id="CHEBI:29105"/>
        <label>1</label>
        <note>catalytic</note>
    </ligand>
</feature>
<feature type="binding site" evidence="9 11">
    <location>
        <begin position="369"/>
        <end position="373"/>
    </location>
    <ligand>
        <name>substrate</name>
    </ligand>
</feature>
<dbReference type="InterPro" id="IPR001279">
    <property type="entry name" value="Metallo-B-lactamas"/>
</dbReference>
<dbReference type="PIRSF" id="PIRSF004803">
    <property type="entry name" value="RnjA"/>
    <property type="match status" value="1"/>
</dbReference>
<keyword evidence="8 9" id="KW-0694">RNA-binding</keyword>
<proteinExistence type="inferred from homology"/>
<dbReference type="Gene3D" id="3.60.15.10">
    <property type="entry name" value="Ribonuclease Z/Hydroxyacylglutathione hydrolase-like"/>
    <property type="match status" value="1"/>
</dbReference>
<dbReference type="GO" id="GO:0005737">
    <property type="term" value="C:cytoplasm"/>
    <property type="evidence" value="ECO:0007669"/>
    <property type="project" value="UniProtKB-SubCell"/>
</dbReference>
<evidence type="ECO:0000256" key="7">
    <source>
        <dbReference type="ARBA" id="ARBA00022839"/>
    </source>
</evidence>
<dbReference type="InterPro" id="IPR001587">
    <property type="entry name" value="RNase_J_CS"/>
</dbReference>
<dbReference type="Pfam" id="PF07521">
    <property type="entry name" value="RMMBL"/>
    <property type="match status" value="1"/>
</dbReference>
<reference evidence="15" key="1">
    <citation type="submission" date="2016-11" db="EMBL/GenBank/DDBJ databases">
        <authorList>
            <person name="Varghese N."/>
            <person name="Submissions S."/>
        </authorList>
    </citation>
    <scope>NUCLEOTIDE SEQUENCE [LARGE SCALE GENOMIC DNA]</scope>
    <source>
        <strain evidence="15">DSM 16219</strain>
    </source>
</reference>
<dbReference type="InterPro" id="IPR041636">
    <property type="entry name" value="RNase_J_C"/>
</dbReference>
<evidence type="ECO:0000313" key="14">
    <source>
        <dbReference type="EMBL" id="SHJ60068.1"/>
    </source>
</evidence>
<dbReference type="PROSITE" id="PS01292">
    <property type="entry name" value="UPF0036"/>
    <property type="match status" value="1"/>
</dbReference>
<dbReference type="AlphaFoldDB" id="A0A1M6KM14"/>
<feature type="binding site" evidence="12">
    <location>
        <position position="448"/>
    </location>
    <ligand>
        <name>Ca(2+)</name>
        <dbReference type="ChEBI" id="CHEBI:29108"/>
    </ligand>
</feature>
<keyword evidence="5 9" id="KW-0378">Hydrolase</keyword>
<dbReference type="GO" id="GO:0004521">
    <property type="term" value="F:RNA endonuclease activity"/>
    <property type="evidence" value="ECO:0007669"/>
    <property type="project" value="UniProtKB-UniRule"/>
</dbReference>
<feature type="binding site" evidence="12">
    <location>
        <position position="395"/>
    </location>
    <ligand>
        <name>Zn(2+)</name>
        <dbReference type="ChEBI" id="CHEBI:29105"/>
        <label>1</label>
        <note>catalytic</note>
    </ligand>
</feature>
<dbReference type="SUPFAM" id="SSF56281">
    <property type="entry name" value="Metallo-hydrolase/oxidoreductase"/>
    <property type="match status" value="1"/>
</dbReference>
<dbReference type="Pfam" id="PF22505">
    <property type="entry name" value="RNase_J_b_CASP"/>
    <property type="match status" value="1"/>
</dbReference>
<evidence type="ECO:0000256" key="12">
    <source>
        <dbReference type="PIRSR" id="PIRSR004803-3"/>
    </source>
</evidence>
<evidence type="ECO:0000256" key="2">
    <source>
        <dbReference type="ARBA" id="ARBA00022722"/>
    </source>
</evidence>
<dbReference type="Proteomes" id="UP000183994">
    <property type="component" value="Unassembled WGS sequence"/>
</dbReference>
<dbReference type="EMBL" id="FQZU01000009">
    <property type="protein sequence ID" value="SHJ60068.1"/>
    <property type="molecule type" value="Genomic_DNA"/>
</dbReference>
<dbReference type="Pfam" id="PF17770">
    <property type="entry name" value="RNase_J_C"/>
    <property type="match status" value="1"/>
</dbReference>
<feature type="binding site" evidence="12">
    <location>
        <position position="146"/>
    </location>
    <ligand>
        <name>Zn(2+)</name>
        <dbReference type="ChEBI" id="CHEBI:29105"/>
        <label>1</label>
        <note>catalytic</note>
    </ligand>
</feature>
<dbReference type="InterPro" id="IPR030854">
    <property type="entry name" value="RNase_J_bac"/>
</dbReference>
<accession>A0A1M6KM14</accession>
<dbReference type="InterPro" id="IPR055132">
    <property type="entry name" value="RNase_J_b_CASP"/>
</dbReference>
<dbReference type="CDD" id="cd07714">
    <property type="entry name" value="RNaseJ_MBL-fold"/>
    <property type="match status" value="1"/>
</dbReference>
<keyword evidence="4 9" id="KW-0255">Endonuclease</keyword>
<feature type="domain" description="Metallo-beta-lactamase" evidence="13">
    <location>
        <begin position="25"/>
        <end position="220"/>
    </location>
</feature>
<evidence type="ECO:0000256" key="10">
    <source>
        <dbReference type="PIRSR" id="PIRSR004803-1"/>
    </source>
</evidence>
<dbReference type="SMART" id="SM00849">
    <property type="entry name" value="Lactamase_B"/>
    <property type="match status" value="1"/>
</dbReference>
<evidence type="ECO:0000313" key="15">
    <source>
        <dbReference type="Proteomes" id="UP000183994"/>
    </source>
</evidence>
<evidence type="ECO:0000256" key="3">
    <source>
        <dbReference type="ARBA" id="ARBA00022723"/>
    </source>
</evidence>
<feature type="binding site" evidence="12">
    <location>
        <position position="82"/>
    </location>
    <ligand>
        <name>Zn(2+)</name>
        <dbReference type="ChEBI" id="CHEBI:29105"/>
        <label>1</label>
        <note>catalytic</note>
    </ligand>
</feature>
<dbReference type="InterPro" id="IPR036866">
    <property type="entry name" value="RibonucZ/Hydroxyglut_hydro"/>
</dbReference>
<evidence type="ECO:0000256" key="9">
    <source>
        <dbReference type="HAMAP-Rule" id="MF_01491"/>
    </source>
</evidence>
<dbReference type="EC" id="3.1.-.-" evidence="9"/>
<feature type="active site" description="Proton acceptor" evidence="10">
    <location>
        <position position="373"/>
    </location>
</feature>
<feature type="binding site" evidence="12">
    <location>
        <position position="55"/>
    </location>
    <ligand>
        <name>Ca(2+)</name>
        <dbReference type="ChEBI" id="CHEBI:29108"/>
    </ligand>
</feature>
<evidence type="ECO:0000256" key="4">
    <source>
        <dbReference type="ARBA" id="ARBA00022759"/>
    </source>
</evidence>
<name>A0A1M6KM14_9BACT</name>
<dbReference type="GO" id="GO:0008270">
    <property type="term" value="F:zinc ion binding"/>
    <property type="evidence" value="ECO:0007669"/>
    <property type="project" value="InterPro"/>
</dbReference>
<feature type="binding site" evidence="12">
    <location>
        <position position="80"/>
    </location>
    <ligand>
        <name>Zn(2+)</name>
        <dbReference type="ChEBI" id="CHEBI:29105"/>
        <label>1</label>
        <note>catalytic</note>
    </ligand>
</feature>
<evidence type="ECO:0000256" key="8">
    <source>
        <dbReference type="ARBA" id="ARBA00022884"/>
    </source>
</evidence>
<sequence length="560" mass="61700">MTPQDTPEHSTPLQIIPLGGLGEIGLNMTVFEYDGVILVVDSGLMFPEDYMLGVDIVIPDYEYLRENKERVAGIVLTHCHEDHIGALPFLLKDVPAPVYATPFTIALVSHKLEEKDLLSRVDLHEIKPRESFSIGPFHIEFVRASHSVVDGVSLAIRTPAGLIVHTGDFKITHGQLDDEATDVSRLAQLGEEGVLALLSDSTNAEKEGYTLSESEIGATLEKAVRDSSGRVIVALFASNVPRLAQIVNIAAKTGKKIVFNGRSIEVSMRIAQELGYINVPPGMQIDVSEVKDYEDNEVLLVTTGSQGEPMSALARVAAGAHKQIKIKDGDTVILSSKFIPGNEKAITGIINNLYRRGAEVIYEKISAIHVSGHAFREELKLMMHLTRPRYFMPVHGEYRHLLHHARLAEKVGIPKNRILLAQNGNVVNFLDEVGWIGESVDTGRTFVDGKGIGDVGRKVLKDRRALSEHGMVVATMVLDFDTGVVIYGPELLSRGFVFEDEKGHLLQDAQCVIMDAVEQLDLSGPDRIPLIEAATQQALRRFFNYVIRRRPVIVPLVLEV</sequence>
<evidence type="ECO:0000256" key="11">
    <source>
        <dbReference type="PIRSR" id="PIRSR004803-2"/>
    </source>
</evidence>
<protein>
    <recommendedName>
        <fullName evidence="9">Ribonuclease J</fullName>
        <shortName evidence="9">RNase J</shortName>
        <ecNumber evidence="9">3.1.-.-</ecNumber>
    </recommendedName>
</protein>
<comment type="similarity">
    <text evidence="9">Belongs to the metallo-beta-lactamase superfamily. RNA-metabolizing metallo-beta-lactamase-like family. Bacterial RNase J subfamily.</text>
</comment>
<keyword evidence="12" id="KW-0106">Calcium</keyword>
<feature type="binding site" evidence="12">
    <location>
        <position position="78"/>
    </location>
    <ligand>
        <name>Zn(2+)</name>
        <dbReference type="ChEBI" id="CHEBI:29105"/>
        <label>2</label>
        <note>catalytic</note>
    </ligand>
</feature>
<keyword evidence="1 9" id="KW-0963">Cytoplasm</keyword>
<dbReference type="OrthoDB" id="9770211at2"/>
<comment type="cofactor">
    <cofactor evidence="12">
        <name>Ca(2+)</name>
        <dbReference type="ChEBI" id="CHEBI:29108"/>
    </cofactor>
    <text evidence="12">Binds 1 Ca(2+) cation per subunit. Seen in 1 crystal structure, it is not clear if it is physiologically important.</text>
</comment>
<feature type="active site" description="Proton donor" evidence="10">
    <location>
        <position position="200"/>
    </location>
</feature>
<feature type="binding site" evidence="12">
    <location>
        <position position="168"/>
    </location>
    <ligand>
        <name>Zn(2+)</name>
        <dbReference type="ChEBI" id="CHEBI:29105"/>
        <label>1</label>
        <note>catalytic</note>
    </ligand>
</feature>
<dbReference type="Pfam" id="PF12706">
    <property type="entry name" value="Lactamase_B_2"/>
    <property type="match status" value="1"/>
</dbReference>
<comment type="subunit">
    <text evidence="9">Homodimer, may be a subunit of the RNA degradosome.</text>
</comment>
<dbReference type="STRING" id="1121393.SAMN02745216_01939"/>
<keyword evidence="3 12" id="KW-0479">Metal-binding</keyword>
<dbReference type="GO" id="GO:0004534">
    <property type="term" value="F:5'-3' RNA exonuclease activity"/>
    <property type="evidence" value="ECO:0007669"/>
    <property type="project" value="UniProtKB-UniRule"/>
</dbReference>
<keyword evidence="6 12" id="KW-0862">Zinc</keyword>
<evidence type="ECO:0000256" key="6">
    <source>
        <dbReference type="ARBA" id="ARBA00022833"/>
    </source>
</evidence>
<keyword evidence="9" id="KW-0698">rRNA processing</keyword>
<keyword evidence="15" id="KW-1185">Reference proteome</keyword>
<evidence type="ECO:0000256" key="5">
    <source>
        <dbReference type="ARBA" id="ARBA00022801"/>
    </source>
</evidence>
<dbReference type="Gene3D" id="3.10.20.580">
    <property type="match status" value="1"/>
</dbReference>
<evidence type="ECO:0000256" key="1">
    <source>
        <dbReference type="ARBA" id="ARBA00022490"/>
    </source>
</evidence>
<evidence type="ECO:0000259" key="13">
    <source>
        <dbReference type="SMART" id="SM00849"/>
    </source>
</evidence>
<comment type="function">
    <text evidence="9">An RNase that has 5'-3' exonuclease and possibly endonuclease activity. Involved in maturation of rRNA and in some organisms also mRNA maturation and/or decay.</text>
</comment>
<feature type="binding site" evidence="11">
    <location>
        <begin position="237"/>
        <end position="239"/>
    </location>
    <ligand>
        <name>substrate</name>
    </ligand>
</feature>
<keyword evidence="2 9" id="KW-0540">Nuclease</keyword>
<comment type="subcellular location">
    <subcellularLocation>
        <location evidence="9">Cytoplasm</location>
    </subcellularLocation>
</comment>
<dbReference type="GO" id="GO:0006364">
    <property type="term" value="P:rRNA processing"/>
    <property type="evidence" value="ECO:0007669"/>
    <property type="project" value="UniProtKB-UniRule"/>
</dbReference>
<dbReference type="Gene3D" id="3.40.50.10710">
    <property type="entry name" value="Metallo-hydrolase/oxidoreductase"/>
    <property type="match status" value="1"/>
</dbReference>
<organism evidence="14 15">
    <name type="scientific">Desulfatibacillum alkenivorans DSM 16219</name>
    <dbReference type="NCBI Taxonomy" id="1121393"/>
    <lineage>
        <taxon>Bacteria</taxon>
        <taxon>Pseudomonadati</taxon>
        <taxon>Thermodesulfobacteriota</taxon>
        <taxon>Desulfobacteria</taxon>
        <taxon>Desulfobacterales</taxon>
        <taxon>Desulfatibacillaceae</taxon>
        <taxon>Desulfatibacillum</taxon>
    </lineage>
</organism>
<dbReference type="RefSeq" id="WP_073475291.1">
    <property type="nucleotide sequence ID" value="NZ_FQZU01000009.1"/>
</dbReference>
<dbReference type="NCBIfam" id="TIGR00649">
    <property type="entry name" value="MG423"/>
    <property type="match status" value="1"/>
</dbReference>
<keyword evidence="7 9" id="KW-0269">Exonuclease</keyword>
<dbReference type="HAMAP" id="MF_01491">
    <property type="entry name" value="RNase_J_bact"/>
    <property type="match status" value="1"/>
</dbReference>
<dbReference type="InterPro" id="IPR004613">
    <property type="entry name" value="RNase_J"/>
</dbReference>
<feature type="binding site" evidence="12">
    <location>
        <position position="53"/>
    </location>
    <ligand>
        <name>Ca(2+)</name>
        <dbReference type="ChEBI" id="CHEBI:29108"/>
    </ligand>
</feature>
<comment type="cofactor">
    <cofactor evidence="12">
        <name>Zn(2+)</name>
        <dbReference type="ChEBI" id="CHEBI:29105"/>
    </cofactor>
    <text evidence="12">Binds 2 Zn(2+) ions per subunit. It is not clear if Zn(2+) or Mg(2+) is physiologically important.</text>
</comment>
<dbReference type="PANTHER" id="PTHR43694:SF1">
    <property type="entry name" value="RIBONUCLEASE J"/>
    <property type="match status" value="1"/>
</dbReference>
<dbReference type="GO" id="GO:0003723">
    <property type="term" value="F:RNA binding"/>
    <property type="evidence" value="ECO:0007669"/>
    <property type="project" value="UniProtKB-UniRule"/>
</dbReference>
<dbReference type="InterPro" id="IPR042173">
    <property type="entry name" value="RNase_J_2"/>
</dbReference>
<dbReference type="InterPro" id="IPR011108">
    <property type="entry name" value="RMMBL"/>
</dbReference>
<dbReference type="PANTHER" id="PTHR43694">
    <property type="entry name" value="RIBONUCLEASE J"/>
    <property type="match status" value="1"/>
</dbReference>